<name>A0A3Q3VZ97_MOLML</name>
<dbReference type="SMART" id="SM01154">
    <property type="entry name" value="DUF1704"/>
    <property type="match status" value="1"/>
</dbReference>
<dbReference type="OMA" id="DYDRYME"/>
<evidence type="ECO:0000256" key="2">
    <source>
        <dbReference type="ARBA" id="ARBA00022670"/>
    </source>
</evidence>
<dbReference type="InterPro" id="IPR012548">
    <property type="entry name" value="MATCAP"/>
</dbReference>
<reference evidence="5" key="1">
    <citation type="submission" date="2025-08" db="UniProtKB">
        <authorList>
            <consortium name="Ensembl"/>
        </authorList>
    </citation>
    <scope>IDENTIFICATION</scope>
</reference>
<proteinExistence type="predicted"/>
<reference evidence="5" key="2">
    <citation type="submission" date="2025-09" db="UniProtKB">
        <authorList>
            <consortium name="Ensembl"/>
        </authorList>
    </citation>
    <scope>IDENTIFICATION</scope>
</reference>
<dbReference type="PANTHER" id="PTHR31817:SF3">
    <property type="entry name" value="TYROSINE CARBOXYPEPTIDASE MATCAP2-RELATED"/>
    <property type="match status" value="1"/>
</dbReference>
<dbReference type="Proteomes" id="UP000261620">
    <property type="component" value="Unplaced"/>
</dbReference>
<keyword evidence="4" id="KW-0482">Metalloprotease</keyword>
<dbReference type="GO" id="GO:0008237">
    <property type="term" value="F:metallopeptidase activity"/>
    <property type="evidence" value="ECO:0007669"/>
    <property type="project" value="UniProtKB-KW"/>
</dbReference>
<organism evidence="5 6">
    <name type="scientific">Mola mola</name>
    <name type="common">Ocean sunfish</name>
    <name type="synonym">Tetraodon mola</name>
    <dbReference type="NCBI Taxonomy" id="94237"/>
    <lineage>
        <taxon>Eukaryota</taxon>
        <taxon>Metazoa</taxon>
        <taxon>Chordata</taxon>
        <taxon>Craniata</taxon>
        <taxon>Vertebrata</taxon>
        <taxon>Euteleostomi</taxon>
        <taxon>Actinopterygii</taxon>
        <taxon>Neopterygii</taxon>
        <taxon>Teleostei</taxon>
        <taxon>Neoteleostei</taxon>
        <taxon>Acanthomorphata</taxon>
        <taxon>Eupercaria</taxon>
        <taxon>Tetraodontiformes</taxon>
        <taxon>Molidae</taxon>
        <taxon>Mola</taxon>
    </lineage>
</organism>
<sequence>MLESIKVTERLHWPKVEMSEKFILNSADKTLSPSQVYLEKISSGVFKDMFSTGCSSYNDILQWEEEKKSPTRSLCKTPKTKVKCGAPFSERSRLVMALKNMRAIEGGSKPALTDRVLSGSSPNFPKPPRNMAVVGSTMGLISHTVPQLREMCIPISPHTKLPSLHKAAITQEVENAKKLCVLTAIKPFNVEREKFEYTNPVSSLVLARHNTASDRFLTQAVHIIELVLQRYGSYEKFEQVTGGSLLTKSCIWHNVKKSMEKKGCLGKVTDDLLSRASMTVVNSRPTLTINISTARALWLEGMLRYEPGTHYFRGINNCHQPWSSSMGRKKHNPKPLNPTEEGLASIHSVLFRRDPTLWRAALLYYTVCQDYCVRATRGETDTAQPG</sequence>
<evidence type="ECO:0000256" key="1">
    <source>
        <dbReference type="ARBA" id="ARBA00001947"/>
    </source>
</evidence>
<keyword evidence="3" id="KW-0378">Hydrolase</keyword>
<evidence type="ECO:0000313" key="6">
    <source>
        <dbReference type="Proteomes" id="UP000261620"/>
    </source>
</evidence>
<evidence type="ECO:0000256" key="4">
    <source>
        <dbReference type="ARBA" id="ARBA00023049"/>
    </source>
</evidence>
<dbReference type="PANTHER" id="PTHR31817">
    <property type="match status" value="1"/>
</dbReference>
<evidence type="ECO:0000313" key="5">
    <source>
        <dbReference type="Ensembl" id="ENSMMOP00000004452.1"/>
    </source>
</evidence>
<dbReference type="AlphaFoldDB" id="A0A3Q3VZ97"/>
<keyword evidence="2" id="KW-0645">Protease</keyword>
<keyword evidence="6" id="KW-1185">Reference proteome</keyword>
<comment type="cofactor">
    <cofactor evidence="1">
        <name>Zn(2+)</name>
        <dbReference type="ChEBI" id="CHEBI:29105"/>
    </cofactor>
</comment>
<dbReference type="Ensembl" id="ENSMMOT00000004531.1">
    <property type="protein sequence ID" value="ENSMMOP00000004452.1"/>
    <property type="gene ID" value="ENSMMOG00000003547.1"/>
</dbReference>
<protein>
    <submittedName>
        <fullName evidence="5">Uncharacterized protein</fullName>
    </submittedName>
</protein>
<evidence type="ECO:0000256" key="3">
    <source>
        <dbReference type="ARBA" id="ARBA00022801"/>
    </source>
</evidence>
<dbReference type="GO" id="GO:0006508">
    <property type="term" value="P:proteolysis"/>
    <property type="evidence" value="ECO:0007669"/>
    <property type="project" value="UniProtKB-KW"/>
</dbReference>
<accession>A0A3Q3VZ97</accession>